<dbReference type="InterPro" id="IPR012674">
    <property type="entry name" value="Calycin"/>
</dbReference>
<dbReference type="Pfam" id="PF09148">
    <property type="entry name" value="DUF1934"/>
    <property type="match status" value="1"/>
</dbReference>
<dbReference type="RefSeq" id="WP_007787945.1">
    <property type="nucleotide sequence ID" value="NZ_ADGQ01000002.1"/>
</dbReference>
<proteinExistence type="predicted"/>
<evidence type="ECO:0008006" key="3">
    <source>
        <dbReference type="Google" id="ProtNLM"/>
    </source>
</evidence>
<dbReference type="GeneID" id="84799844"/>
<name>E0E118_9FIRM</name>
<dbReference type="SUPFAM" id="SSF50814">
    <property type="entry name" value="Lipocalins"/>
    <property type="match status" value="1"/>
</dbReference>
<protein>
    <recommendedName>
        <fullName evidence="3">DUF1934 domain-containing protein</fullName>
    </recommendedName>
</protein>
<evidence type="ECO:0000313" key="2">
    <source>
        <dbReference type="Proteomes" id="UP000003244"/>
    </source>
</evidence>
<accession>E0E118</accession>
<dbReference type="Proteomes" id="UP000003244">
    <property type="component" value="Unassembled WGS sequence"/>
</dbReference>
<dbReference type="InterPro" id="IPR015231">
    <property type="entry name" value="DUF1934"/>
</dbReference>
<comment type="caution">
    <text evidence="1">The sequence shown here is derived from an EMBL/GenBank/DDBJ whole genome shotgun (WGS) entry which is preliminary data.</text>
</comment>
<gene>
    <name evidence="1" type="ORF">HMPREF0634_0769</name>
</gene>
<dbReference type="AlphaFoldDB" id="E0E118"/>
<reference evidence="1 2" key="1">
    <citation type="submission" date="2010-08" db="EMBL/GenBank/DDBJ databases">
        <authorList>
            <person name="Harkins D.M."/>
            <person name="Madupu R."/>
            <person name="Durkin A.S."/>
            <person name="Torralba M."/>
            <person name="Methe B."/>
            <person name="Sutton G.G."/>
            <person name="Nelson K.E."/>
        </authorList>
    </citation>
    <scope>NUCLEOTIDE SEQUENCE [LARGE SCALE GENOMIC DNA]</scope>
    <source>
        <strain evidence="1 2">DSM 17678</strain>
    </source>
</reference>
<keyword evidence="2" id="KW-1185">Reference proteome</keyword>
<sequence length="137" mass="16116">MKVKLKIKTSQYLDGSDFQTIESYYKGEQIEKNGNIYITFSEFDTSKERSSTIKISDEEVLLLKSGDITTRMKFREDRDFRSKYRTPYGVFDMNLHTYKISKRISDKELKLNLDYKISISGLMNANNRLEMKVVPEV</sequence>
<dbReference type="EMBL" id="ADGQ01000002">
    <property type="protein sequence ID" value="EFM65416.1"/>
    <property type="molecule type" value="Genomic_DNA"/>
</dbReference>
<dbReference type="STRING" id="596315.HMPREF0634_0769"/>
<dbReference type="Gene3D" id="2.40.128.20">
    <property type="match status" value="1"/>
</dbReference>
<evidence type="ECO:0000313" key="1">
    <source>
        <dbReference type="EMBL" id="EFM65416.1"/>
    </source>
</evidence>
<dbReference type="eggNOG" id="COG4506">
    <property type="taxonomic scope" value="Bacteria"/>
</dbReference>
<organism evidence="1 2">
    <name type="scientific">Peptostreptococcus stomatis DSM 17678</name>
    <dbReference type="NCBI Taxonomy" id="596315"/>
    <lineage>
        <taxon>Bacteria</taxon>
        <taxon>Bacillati</taxon>
        <taxon>Bacillota</taxon>
        <taxon>Clostridia</taxon>
        <taxon>Peptostreptococcales</taxon>
        <taxon>Peptostreptococcaceae</taxon>
        <taxon>Peptostreptococcus</taxon>
    </lineage>
</organism>
<dbReference type="OrthoDB" id="1680906at2"/>